<evidence type="ECO:0000256" key="7">
    <source>
        <dbReference type="ARBA" id="ARBA00023242"/>
    </source>
</evidence>
<dbReference type="InterPro" id="IPR007823">
    <property type="entry name" value="RRP8"/>
</dbReference>
<feature type="compositionally biased region" description="Gly residues" evidence="8">
    <location>
        <begin position="327"/>
        <end position="336"/>
    </location>
</feature>
<feature type="compositionally biased region" description="Basic and acidic residues" evidence="8">
    <location>
        <begin position="238"/>
        <end position="256"/>
    </location>
</feature>
<dbReference type="Proteomes" id="UP000722791">
    <property type="component" value="Unassembled WGS sequence"/>
</dbReference>
<comment type="subcellular location">
    <subcellularLocation>
        <location evidence="1">Nucleus</location>
        <location evidence="1">Nucleolus</location>
    </subcellularLocation>
</comment>
<keyword evidence="12" id="KW-1185">Reference proteome</keyword>
<dbReference type="Gene3D" id="1.10.10.2150">
    <property type="entry name" value="Ribosomal RNA-processing protein 8, N-terminal domain"/>
    <property type="match status" value="1"/>
</dbReference>
<feature type="compositionally biased region" description="Basic and acidic residues" evidence="8">
    <location>
        <begin position="184"/>
        <end position="201"/>
    </location>
</feature>
<evidence type="ECO:0000256" key="8">
    <source>
        <dbReference type="SAM" id="MobiDB-lite"/>
    </source>
</evidence>
<evidence type="ECO:0000256" key="3">
    <source>
        <dbReference type="ARBA" id="ARBA00022552"/>
    </source>
</evidence>
<feature type="compositionally biased region" description="Low complexity" evidence="8">
    <location>
        <begin position="207"/>
        <end position="216"/>
    </location>
</feature>
<dbReference type="OrthoDB" id="10258825at2759"/>
<keyword evidence="4" id="KW-0489">Methyltransferase</keyword>
<keyword evidence="5" id="KW-0808">Transferase</keyword>
<dbReference type="EMBL" id="BNCP01000008">
    <property type="protein sequence ID" value="GIL75906.1"/>
    <property type="molecule type" value="Genomic_DNA"/>
</dbReference>
<sequence length="878" mass="93699">MPQHQLQELLDKPVSWRGINPLGGTPGRVPGQPKPNVSAAKDVERVAAGSLAEAAFNNKMSTLGDKERPPLPSTGSDLAHGAHHGQGLHAAMTRVGAHNAHHDAPQRAKKRQKSADAGTCARGVQDTTAAPQHPAGAATATAAGPIPEQQDQLKSPAERPKSRKKVQLQQEQKQQHAEQQSVHKMKELQPEVPTKTEEKLRRDRKVATGAAVTAGVSQPGPSGDELQPRVAKKPRLQKVQEGEKPFLGRYAVDEPKVDKAVDADELKHKKQRLQVQLQRPPPDLKQPGQQQAMGKHKDDKVKMNRMEDERVHAEETQEECGLEARGRGAGKGGPKGRGLERDRGGEGPYNVTVVATAVESREEGHHPSQQKQKQQGQHKLQKQLLQEQKAGEGQVEQPRTRGAKHGLHGNDTPASQQRHGQKLEKQKRGQEPQQQQEQKKEQPLAEDQPLNGEGKNQKQKSKQQQLQKSTVAKARKKETDAETDHVKANLLGSAADTAHFPLPPLATSSLAIALGGRAAIAAAAAAAGTGAPSISAAAKPAAGPASSGQKQTHAAALAALQQWNAAASVGAAAAAAAAAAQSLPSADDGRNGGGNGTTAAALATAAVRQVGLGQKAPGKKAAAGFLDKMRAKLAGGRFRYLNEELYTRSGKEAFRMMQSQPELFSQYHEGFQRQTRGWPKQPVDVAIGWLKSKKSEIKVVADFGCGDAKIAASVPQTVYSFDLVASAPGVIACNMSAVPLPDGSVDAAIFSLALMGIDYGSFLQEAVRVLKPKGWLWIAEVRSRFARGAADGDTAGSDDGDGNHDNGKAAGEEDFKPFLSCLKSLGLRLLTEDAGNKMFVVWVLRKGEAGKQQRSEKRDGSSGIITWPELKACVYKKR</sequence>
<feature type="compositionally biased region" description="Low complexity" evidence="8">
    <location>
        <begin position="369"/>
        <end position="388"/>
    </location>
</feature>
<dbReference type="FunFam" id="1.10.10.2150:FF:000001">
    <property type="entry name" value="Ribosomal RNA-processing protein 8"/>
    <property type="match status" value="1"/>
</dbReference>
<proteinExistence type="inferred from homology"/>
<dbReference type="EMBL" id="BNCQ01000008">
    <property type="protein sequence ID" value="GIM00622.1"/>
    <property type="molecule type" value="Genomic_DNA"/>
</dbReference>
<comment type="caution">
    <text evidence="10">The sequence shown here is derived from an EMBL/GenBank/DDBJ whole genome shotgun (WGS) entry which is preliminary data.</text>
</comment>
<dbReference type="GO" id="GO:0008168">
    <property type="term" value="F:methyltransferase activity"/>
    <property type="evidence" value="ECO:0007669"/>
    <property type="project" value="UniProtKB-KW"/>
</dbReference>
<evidence type="ECO:0000313" key="11">
    <source>
        <dbReference type="Proteomes" id="UP000722791"/>
    </source>
</evidence>
<comment type="similarity">
    <text evidence="2">Belongs to the methyltransferase superfamily. RRP8 family.</text>
</comment>
<dbReference type="InterPro" id="IPR029063">
    <property type="entry name" value="SAM-dependent_MTases_sf"/>
</dbReference>
<dbReference type="CDD" id="cd02440">
    <property type="entry name" value="AdoMet_MTases"/>
    <property type="match status" value="1"/>
</dbReference>
<dbReference type="SUPFAM" id="SSF53335">
    <property type="entry name" value="S-adenosyl-L-methionine-dependent methyltransferases"/>
    <property type="match status" value="1"/>
</dbReference>
<feature type="region of interest" description="Disordered" evidence="8">
    <location>
        <begin position="56"/>
        <end position="256"/>
    </location>
</feature>
<evidence type="ECO:0000256" key="2">
    <source>
        <dbReference type="ARBA" id="ARBA00006301"/>
    </source>
</evidence>
<evidence type="ECO:0000313" key="10">
    <source>
        <dbReference type="EMBL" id="GIM00622.1"/>
    </source>
</evidence>
<dbReference type="Pfam" id="PF05148">
    <property type="entry name" value="Methyltransf_8"/>
    <property type="match status" value="1"/>
</dbReference>
<dbReference type="InterPro" id="IPR042036">
    <property type="entry name" value="RRP8_N"/>
</dbReference>
<dbReference type="GO" id="GO:0005730">
    <property type="term" value="C:nucleolus"/>
    <property type="evidence" value="ECO:0007669"/>
    <property type="project" value="UniProtKB-SubCell"/>
</dbReference>
<feature type="compositionally biased region" description="Basic and acidic residues" evidence="8">
    <location>
        <begin position="295"/>
        <end position="315"/>
    </location>
</feature>
<evidence type="ECO:0000256" key="6">
    <source>
        <dbReference type="ARBA" id="ARBA00022691"/>
    </source>
</evidence>
<accession>A0A8J4G5S7</accession>
<dbReference type="PANTHER" id="PTHR12787:SF0">
    <property type="entry name" value="RIBOSOMAL RNA-PROCESSING PROTEIN 8"/>
    <property type="match status" value="1"/>
</dbReference>
<dbReference type="Gene3D" id="3.40.50.150">
    <property type="entry name" value="Vaccinia Virus protein VP39"/>
    <property type="match status" value="1"/>
</dbReference>
<keyword evidence="7" id="KW-0539">Nucleus</keyword>
<evidence type="ECO:0000313" key="9">
    <source>
        <dbReference type="EMBL" id="GIL75906.1"/>
    </source>
</evidence>
<dbReference type="GO" id="GO:0006364">
    <property type="term" value="P:rRNA processing"/>
    <property type="evidence" value="ECO:0007669"/>
    <property type="project" value="UniProtKB-KW"/>
</dbReference>
<evidence type="ECO:0000313" key="12">
    <source>
        <dbReference type="Proteomes" id="UP000747110"/>
    </source>
</evidence>
<organism evidence="10 11">
    <name type="scientific">Volvox reticuliferus</name>
    <dbReference type="NCBI Taxonomy" id="1737510"/>
    <lineage>
        <taxon>Eukaryota</taxon>
        <taxon>Viridiplantae</taxon>
        <taxon>Chlorophyta</taxon>
        <taxon>core chlorophytes</taxon>
        <taxon>Chlorophyceae</taxon>
        <taxon>CS clade</taxon>
        <taxon>Chlamydomonadales</taxon>
        <taxon>Volvocaceae</taxon>
        <taxon>Volvox</taxon>
    </lineage>
</organism>
<name>A0A8J4G5S7_9CHLO</name>
<dbReference type="Proteomes" id="UP000747110">
    <property type="component" value="Unassembled WGS sequence"/>
</dbReference>
<feature type="compositionally biased region" description="Basic and acidic residues" evidence="8">
    <location>
        <begin position="421"/>
        <end position="430"/>
    </location>
</feature>
<protein>
    <recommendedName>
        <fullName evidence="13">Ribosomal RNA-processing protein 8</fullName>
    </recommendedName>
</protein>
<keyword evidence="6" id="KW-0949">S-adenosyl-L-methionine</keyword>
<feature type="region of interest" description="Disordered" evidence="8">
    <location>
        <begin position="790"/>
        <end position="809"/>
    </location>
</feature>
<gene>
    <name evidence="9" type="ORF">Vretifemale_5620</name>
    <name evidence="10" type="ORF">Vretimale_5595</name>
</gene>
<dbReference type="PANTHER" id="PTHR12787">
    <property type="entry name" value="RIBOSOMAL RNA-PROCESSING PROTEIN 8"/>
    <property type="match status" value="1"/>
</dbReference>
<feature type="region of interest" description="Disordered" evidence="8">
    <location>
        <begin position="269"/>
        <end position="484"/>
    </location>
</feature>
<feature type="compositionally biased region" description="Low complexity" evidence="8">
    <location>
        <begin position="167"/>
        <end position="180"/>
    </location>
</feature>
<reference evidence="10" key="1">
    <citation type="journal article" date="2021" name="Proc. Natl. Acad. Sci. U.S.A.">
        <title>Three genomes in the algal genus Volvox reveal the fate of a haploid sex-determining region after a transition to homothallism.</title>
        <authorList>
            <person name="Yamamoto K."/>
            <person name="Hamaji T."/>
            <person name="Kawai-Toyooka H."/>
            <person name="Matsuzaki R."/>
            <person name="Takahashi F."/>
            <person name="Nishimura Y."/>
            <person name="Kawachi M."/>
            <person name="Noguchi H."/>
            <person name="Minakuchi Y."/>
            <person name="Umen J.G."/>
            <person name="Toyoda A."/>
            <person name="Nozaki H."/>
        </authorList>
    </citation>
    <scope>NUCLEOTIDE SEQUENCE</scope>
    <source>
        <strain evidence="10">NIES-3785</strain>
        <strain evidence="9">NIES-3786</strain>
    </source>
</reference>
<evidence type="ECO:0000256" key="5">
    <source>
        <dbReference type="ARBA" id="ARBA00022679"/>
    </source>
</evidence>
<dbReference type="AlphaFoldDB" id="A0A8J4G5S7"/>
<dbReference type="GO" id="GO:0032259">
    <property type="term" value="P:methylation"/>
    <property type="evidence" value="ECO:0007669"/>
    <property type="project" value="UniProtKB-KW"/>
</dbReference>
<evidence type="ECO:0008006" key="13">
    <source>
        <dbReference type="Google" id="ProtNLM"/>
    </source>
</evidence>
<keyword evidence="3" id="KW-0698">rRNA processing</keyword>
<feature type="compositionally biased region" description="Low complexity" evidence="8">
    <location>
        <begin position="127"/>
        <end position="147"/>
    </location>
</feature>
<evidence type="ECO:0000256" key="1">
    <source>
        <dbReference type="ARBA" id="ARBA00004604"/>
    </source>
</evidence>
<evidence type="ECO:0000256" key="4">
    <source>
        <dbReference type="ARBA" id="ARBA00022603"/>
    </source>
</evidence>